<dbReference type="InterPro" id="IPR009080">
    <property type="entry name" value="tRNAsynth_Ia_anticodon-bd"/>
</dbReference>
<dbReference type="GO" id="GO:0005829">
    <property type="term" value="C:cytosol"/>
    <property type="evidence" value="ECO:0007669"/>
    <property type="project" value="TreeGrafter"/>
</dbReference>
<dbReference type="PANTHER" id="PTHR43740">
    <property type="entry name" value="LEUCYL-TRNA SYNTHETASE"/>
    <property type="match status" value="1"/>
</dbReference>
<organism evidence="15 16">
    <name type="scientific">Enterococcus cecorum</name>
    <dbReference type="NCBI Taxonomy" id="44008"/>
    <lineage>
        <taxon>Bacteria</taxon>
        <taxon>Bacillati</taxon>
        <taxon>Bacillota</taxon>
        <taxon>Bacilli</taxon>
        <taxon>Lactobacillales</taxon>
        <taxon>Enterococcaceae</taxon>
        <taxon>Enterococcus</taxon>
    </lineage>
</organism>
<dbReference type="InterPro" id="IPR002302">
    <property type="entry name" value="Leu-tRNA-ligase"/>
</dbReference>
<feature type="domain" description="Aminoacyl-tRNA synthetase class Ia" evidence="11">
    <location>
        <begin position="412"/>
        <end position="604"/>
    </location>
</feature>
<dbReference type="CDD" id="cd07958">
    <property type="entry name" value="Anticodon_Ia_Leu_BEm"/>
    <property type="match status" value="1"/>
</dbReference>
<dbReference type="FunFam" id="3.10.20.590:FF:000001">
    <property type="entry name" value="Leucine--tRNA ligase"/>
    <property type="match status" value="1"/>
</dbReference>
<dbReference type="GO" id="GO:0004823">
    <property type="term" value="F:leucine-tRNA ligase activity"/>
    <property type="evidence" value="ECO:0007669"/>
    <property type="project" value="UniProtKB-UniRule"/>
</dbReference>
<dbReference type="AlphaFoldDB" id="A0AAW8TM23"/>
<evidence type="ECO:0000256" key="8">
    <source>
        <dbReference type="ARBA" id="ARBA00047469"/>
    </source>
</evidence>
<evidence type="ECO:0000256" key="6">
    <source>
        <dbReference type="ARBA" id="ARBA00022917"/>
    </source>
</evidence>
<accession>A0AAW8TM23</accession>
<comment type="catalytic activity">
    <reaction evidence="8 9">
        <text>tRNA(Leu) + L-leucine + ATP = L-leucyl-tRNA(Leu) + AMP + diphosphate</text>
        <dbReference type="Rhea" id="RHEA:11688"/>
        <dbReference type="Rhea" id="RHEA-COMP:9613"/>
        <dbReference type="Rhea" id="RHEA-COMP:9622"/>
        <dbReference type="ChEBI" id="CHEBI:30616"/>
        <dbReference type="ChEBI" id="CHEBI:33019"/>
        <dbReference type="ChEBI" id="CHEBI:57427"/>
        <dbReference type="ChEBI" id="CHEBI:78442"/>
        <dbReference type="ChEBI" id="CHEBI:78494"/>
        <dbReference type="ChEBI" id="CHEBI:456215"/>
        <dbReference type="EC" id="6.1.1.4"/>
    </reaction>
</comment>
<feature type="domain" description="Methionyl/Valyl/Leucyl/Isoleucyl-tRNA synthetase anticodon-binding" evidence="12">
    <location>
        <begin position="655"/>
        <end position="767"/>
    </location>
</feature>
<dbReference type="NCBIfam" id="TIGR00396">
    <property type="entry name" value="leuS_bact"/>
    <property type="match status" value="1"/>
</dbReference>
<evidence type="ECO:0000256" key="1">
    <source>
        <dbReference type="ARBA" id="ARBA00005594"/>
    </source>
</evidence>
<dbReference type="InterPro" id="IPR001412">
    <property type="entry name" value="aa-tRNA-synth_I_CS"/>
</dbReference>
<sequence>MNYNHKTIEKKWQKYWAAHNTFNTTTDPDKPKFYALDMFPYPSGQGLHVGHPEGYTATDILSRFKRAQGYNVLHPMGWDAFGLPAEQYALDTGNDPAEFTKKNIETFRRQINSLGFSYDWNREVNTTDPEYYKWTQWIFTKLYEKGLAYEAEVAVNWVPELGTVIANEEVIDGKSERGGYDVIRKPMRQWMLKITAYADRLLDDLEELDWPESIKEMQRNWIGRSVGANVTFKVADTDKEFTVFTTRPDTLFGATYAVMAPELPLVKEITTPEQMAAVESYIEQAAKKSDLNRTDLAKEKTGVFTGAYAINPVNNKKIPIWIADYVLASYGTGAIMAVPAHDDRDFEFAKTFDLEIIPVLAGGDVTKAPFTEDGEHINSEFLNGLNKQEAIDKMVAWLEEHGVGKKEVSYRLRDWLFSRQRYWGEPIPIIHWEDGTTTALSEEELPLRLPKADNIKPSGTGESPLANITDWVNVVDEKTGLKGRRETNTMPQWAGSSWYFLRYVDPHNKQALADYEKLKQWLPVDIYIGGAEHAVLHLLYARFWHKFLYDLGVVPTKEPFQKLFNQGMILGENNEKMSKSRGNVVNPDDVVKQYGADTLRLYEMFMGPLDASIAWSENGLEGSRKFLDRVWRLIVDENGKLRDRITTFNDGKLDKVYNQTVKKVTEDFENLHFNTAISQMMVFVNEAYKADALPYAYIEGFVQLLAPIAPHIAEELWEILGNEGGISYVPWPTFDEAALVESEVEIVCQINGKVRAKLMVPVDSSKEALEELALANEQVKEQIAGKTVRKVIAVPNKLVNIVAN</sequence>
<dbReference type="SUPFAM" id="SSF47323">
    <property type="entry name" value="Anticodon-binding domain of a subclass of class I aminoacyl-tRNA synthetases"/>
    <property type="match status" value="1"/>
</dbReference>
<evidence type="ECO:0000256" key="10">
    <source>
        <dbReference type="RuleBase" id="RU363035"/>
    </source>
</evidence>
<dbReference type="InterPro" id="IPR025709">
    <property type="entry name" value="Leu_tRNA-synth_edit"/>
</dbReference>
<evidence type="ECO:0000256" key="7">
    <source>
        <dbReference type="ARBA" id="ARBA00023146"/>
    </source>
</evidence>
<evidence type="ECO:0000259" key="13">
    <source>
        <dbReference type="Pfam" id="PF09334"/>
    </source>
</evidence>
<keyword evidence="6 9" id="KW-0648">Protein biosynthesis</keyword>
<evidence type="ECO:0000313" key="15">
    <source>
        <dbReference type="EMBL" id="MDT2796496.1"/>
    </source>
</evidence>
<dbReference type="FunFam" id="1.10.730.10:FF:000011">
    <property type="entry name" value="Leucine--tRNA ligase chloroplastic/mitochondrial"/>
    <property type="match status" value="1"/>
</dbReference>
<keyword evidence="4 9" id="KW-0547">Nucleotide-binding</keyword>
<dbReference type="HAMAP" id="MF_00049_B">
    <property type="entry name" value="Leu_tRNA_synth_B"/>
    <property type="match status" value="1"/>
</dbReference>
<name>A0AAW8TM23_9ENTE</name>
<dbReference type="FunFam" id="3.40.50.620:FF:000056">
    <property type="entry name" value="Leucine--tRNA ligase"/>
    <property type="match status" value="1"/>
</dbReference>
<evidence type="ECO:0000256" key="9">
    <source>
        <dbReference type="HAMAP-Rule" id="MF_00049"/>
    </source>
</evidence>
<dbReference type="Pfam" id="PF09334">
    <property type="entry name" value="tRNA-synt_1g"/>
    <property type="match status" value="1"/>
</dbReference>
<evidence type="ECO:0000256" key="4">
    <source>
        <dbReference type="ARBA" id="ARBA00022741"/>
    </source>
</evidence>
<feature type="domain" description="Leucyl-tRNA synthetase editing" evidence="14">
    <location>
        <begin position="219"/>
        <end position="399"/>
    </location>
</feature>
<dbReference type="Gene3D" id="1.10.730.10">
    <property type="entry name" value="Isoleucyl-tRNA Synthetase, Domain 1"/>
    <property type="match status" value="1"/>
</dbReference>
<evidence type="ECO:0000259" key="12">
    <source>
        <dbReference type="Pfam" id="PF08264"/>
    </source>
</evidence>
<comment type="caution">
    <text evidence="9">Lacks conserved residue(s) required for the propagation of feature annotation.</text>
</comment>
<keyword evidence="2 9" id="KW-0963">Cytoplasm</keyword>
<dbReference type="InterPro" id="IPR009008">
    <property type="entry name" value="Val/Leu/Ile-tRNA-synth_edit"/>
</dbReference>
<dbReference type="Gene3D" id="3.90.740.10">
    <property type="entry name" value="Valyl/Leucyl/Isoleucyl-tRNA synthetase, editing domain"/>
    <property type="match status" value="1"/>
</dbReference>
<dbReference type="Gene3D" id="3.10.20.590">
    <property type="match status" value="1"/>
</dbReference>
<keyword evidence="5 9" id="KW-0067">ATP-binding</keyword>
<dbReference type="CDD" id="cd00812">
    <property type="entry name" value="LeuRS_core"/>
    <property type="match status" value="1"/>
</dbReference>
<dbReference type="SUPFAM" id="SSF50677">
    <property type="entry name" value="ValRS/IleRS/LeuRS editing domain"/>
    <property type="match status" value="1"/>
</dbReference>
<dbReference type="Gene3D" id="3.40.50.620">
    <property type="entry name" value="HUPs"/>
    <property type="match status" value="2"/>
</dbReference>
<dbReference type="PANTHER" id="PTHR43740:SF2">
    <property type="entry name" value="LEUCINE--TRNA LIGASE, MITOCHONDRIAL"/>
    <property type="match status" value="1"/>
</dbReference>
<dbReference type="GO" id="GO:0002161">
    <property type="term" value="F:aminoacyl-tRNA deacylase activity"/>
    <property type="evidence" value="ECO:0007669"/>
    <property type="project" value="InterPro"/>
</dbReference>
<evidence type="ECO:0000313" key="16">
    <source>
        <dbReference type="Proteomes" id="UP001255696"/>
    </source>
</evidence>
<gene>
    <name evidence="9 15" type="primary">leuS</name>
    <name evidence="15" type="ORF">P7H47_04310</name>
</gene>
<dbReference type="EC" id="6.1.1.4" evidence="9"/>
<dbReference type="RefSeq" id="WP_311897460.1">
    <property type="nucleotide sequence ID" value="NZ_CP184653.1"/>
</dbReference>
<dbReference type="Proteomes" id="UP001255696">
    <property type="component" value="Unassembled WGS sequence"/>
</dbReference>
<dbReference type="PROSITE" id="PS00178">
    <property type="entry name" value="AA_TRNA_LIGASE_I"/>
    <property type="match status" value="1"/>
</dbReference>
<reference evidence="15" key="1">
    <citation type="submission" date="2023-03" db="EMBL/GenBank/DDBJ databases">
        <authorList>
            <person name="Shen W."/>
            <person name="Cai J."/>
        </authorList>
    </citation>
    <scope>NUCLEOTIDE SEQUENCE</scope>
    <source>
        <strain evidence="15">B245-2</strain>
    </source>
</reference>
<evidence type="ECO:0000256" key="2">
    <source>
        <dbReference type="ARBA" id="ARBA00022490"/>
    </source>
</evidence>
<dbReference type="Pfam" id="PF08264">
    <property type="entry name" value="Anticodon_1"/>
    <property type="match status" value="1"/>
</dbReference>
<dbReference type="EMBL" id="JARQBI010000007">
    <property type="protein sequence ID" value="MDT2796496.1"/>
    <property type="molecule type" value="Genomic_DNA"/>
</dbReference>
<dbReference type="FunFam" id="3.40.50.620:FF:000077">
    <property type="entry name" value="Leucine--tRNA ligase"/>
    <property type="match status" value="1"/>
</dbReference>
<dbReference type="GO" id="GO:0005524">
    <property type="term" value="F:ATP binding"/>
    <property type="evidence" value="ECO:0007669"/>
    <property type="project" value="UniProtKB-UniRule"/>
</dbReference>
<keyword evidence="7 9" id="KW-0030">Aminoacyl-tRNA synthetase</keyword>
<dbReference type="SUPFAM" id="SSF52374">
    <property type="entry name" value="Nucleotidylyl transferase"/>
    <property type="match status" value="1"/>
</dbReference>
<dbReference type="InterPro" id="IPR015413">
    <property type="entry name" value="Methionyl/Leucyl_tRNA_Synth"/>
</dbReference>
<evidence type="ECO:0000256" key="3">
    <source>
        <dbReference type="ARBA" id="ARBA00022598"/>
    </source>
</evidence>
<feature type="short sequence motif" description="'KMSKS' region" evidence="9">
    <location>
        <begin position="576"/>
        <end position="580"/>
    </location>
</feature>
<dbReference type="InterPro" id="IPR002300">
    <property type="entry name" value="aa-tRNA-synth_Ia"/>
</dbReference>
<protein>
    <recommendedName>
        <fullName evidence="9">Leucine--tRNA ligase</fullName>
        <ecNumber evidence="9">6.1.1.4</ecNumber>
    </recommendedName>
    <alternativeName>
        <fullName evidence="9">Leucyl-tRNA synthetase</fullName>
        <shortName evidence="9">LeuRS</shortName>
    </alternativeName>
</protein>
<feature type="binding site" evidence="9">
    <location>
        <position position="579"/>
    </location>
    <ligand>
        <name>ATP</name>
        <dbReference type="ChEBI" id="CHEBI:30616"/>
    </ligand>
</feature>
<evidence type="ECO:0000259" key="14">
    <source>
        <dbReference type="Pfam" id="PF13603"/>
    </source>
</evidence>
<dbReference type="Pfam" id="PF13603">
    <property type="entry name" value="tRNA-synt_1_2"/>
    <property type="match status" value="1"/>
</dbReference>
<evidence type="ECO:0000256" key="5">
    <source>
        <dbReference type="ARBA" id="ARBA00022840"/>
    </source>
</evidence>
<evidence type="ECO:0000259" key="11">
    <source>
        <dbReference type="Pfam" id="PF00133"/>
    </source>
</evidence>
<keyword evidence="3 9" id="KW-0436">Ligase</keyword>
<dbReference type="GO" id="GO:0006429">
    <property type="term" value="P:leucyl-tRNA aminoacylation"/>
    <property type="evidence" value="ECO:0007669"/>
    <property type="project" value="UniProtKB-UniRule"/>
</dbReference>
<comment type="subcellular location">
    <subcellularLocation>
        <location evidence="9">Cytoplasm</location>
    </subcellularLocation>
</comment>
<comment type="similarity">
    <text evidence="1 9 10">Belongs to the class-I aminoacyl-tRNA synthetase family.</text>
</comment>
<feature type="domain" description="Methionyl/Leucyl tRNA synthetase" evidence="13">
    <location>
        <begin position="39"/>
        <end position="170"/>
    </location>
</feature>
<dbReference type="Pfam" id="PF00133">
    <property type="entry name" value="tRNA-synt_1"/>
    <property type="match status" value="1"/>
</dbReference>
<comment type="caution">
    <text evidence="15">The sequence shown here is derived from an EMBL/GenBank/DDBJ whole genome shotgun (WGS) entry which is preliminary data.</text>
</comment>
<dbReference type="InterPro" id="IPR013155">
    <property type="entry name" value="M/V/L/I-tRNA-synth_anticd-bd"/>
</dbReference>
<dbReference type="PRINTS" id="PR00985">
    <property type="entry name" value="TRNASYNTHLEU"/>
</dbReference>
<dbReference type="InterPro" id="IPR014729">
    <property type="entry name" value="Rossmann-like_a/b/a_fold"/>
</dbReference>
<proteinExistence type="inferred from homology"/>